<keyword evidence="5 8" id="KW-0862">Zinc</keyword>
<dbReference type="CDD" id="cd04278">
    <property type="entry name" value="ZnMc_MMP"/>
    <property type="match status" value="1"/>
</dbReference>
<dbReference type="GO" id="GO:0008270">
    <property type="term" value="F:zinc ion binding"/>
    <property type="evidence" value="ECO:0007669"/>
    <property type="project" value="InterPro"/>
</dbReference>
<keyword evidence="12" id="KW-1185">Reference proteome</keyword>
<feature type="binding site" evidence="8">
    <location>
        <position position="219"/>
    </location>
    <ligand>
        <name>Zn(2+)</name>
        <dbReference type="ChEBI" id="CHEBI:29105"/>
        <label>1</label>
    </ligand>
</feature>
<dbReference type="InterPro" id="IPR024079">
    <property type="entry name" value="MetalloPept_cat_dom_sf"/>
</dbReference>
<dbReference type="InterPro" id="IPR036365">
    <property type="entry name" value="PGBD-like_sf"/>
</dbReference>
<feature type="binding site" evidence="8">
    <location>
        <position position="249"/>
    </location>
    <ligand>
        <name>Ca(2+)</name>
        <dbReference type="ChEBI" id="CHEBI:29108"/>
        <label>3</label>
    </ligand>
</feature>
<evidence type="ECO:0000313" key="11">
    <source>
        <dbReference type="EMBL" id="CAI0417306.1"/>
    </source>
</evidence>
<reference evidence="11" key="1">
    <citation type="submission" date="2022-08" db="EMBL/GenBank/DDBJ databases">
        <authorList>
            <person name="Gutierrez-Valencia J."/>
        </authorList>
    </citation>
    <scope>NUCLEOTIDE SEQUENCE</scope>
</reference>
<evidence type="ECO:0000256" key="2">
    <source>
        <dbReference type="ARBA" id="ARBA00022670"/>
    </source>
</evidence>
<dbReference type="EMBL" id="CAMGYJ010000005">
    <property type="protein sequence ID" value="CAI0417306.1"/>
    <property type="molecule type" value="Genomic_DNA"/>
</dbReference>
<keyword evidence="6" id="KW-0482">Metalloprotease</keyword>
<dbReference type="Proteomes" id="UP001154282">
    <property type="component" value="Unassembled WGS sequence"/>
</dbReference>
<feature type="binding site" evidence="8">
    <location>
        <position position="272"/>
    </location>
    <ligand>
        <name>Zn(2+)</name>
        <dbReference type="ChEBI" id="CHEBI:29105"/>
        <label>2</label>
        <note>catalytic</note>
    </ligand>
</feature>
<dbReference type="Pfam" id="PF01471">
    <property type="entry name" value="PG_binding_1"/>
    <property type="match status" value="1"/>
</dbReference>
<comment type="cofactor">
    <cofactor evidence="8">
        <name>Ca(2+)</name>
        <dbReference type="ChEBI" id="CHEBI:29108"/>
    </cofactor>
    <text evidence="8">Can bind about 5 Ca(2+) ions per subunit.</text>
</comment>
<feature type="binding site" description="in inhibited form" evidence="8">
    <location>
        <position position="129"/>
    </location>
    <ligand>
        <name>Zn(2+)</name>
        <dbReference type="ChEBI" id="CHEBI:29105"/>
        <label>2</label>
        <note>catalytic</note>
    </ligand>
</feature>
<dbReference type="AlphaFoldDB" id="A0AAV0K5G7"/>
<keyword evidence="8" id="KW-0106">Calcium</keyword>
<dbReference type="Gene3D" id="3.40.390.10">
    <property type="entry name" value="Collagenase (Catalytic Domain)"/>
    <property type="match status" value="1"/>
</dbReference>
<keyword evidence="2" id="KW-0645">Protease</keyword>
<keyword evidence="4" id="KW-0378">Hydrolase</keyword>
<keyword evidence="9" id="KW-0732">Signal</keyword>
<evidence type="ECO:0000313" key="12">
    <source>
        <dbReference type="Proteomes" id="UP001154282"/>
    </source>
</evidence>
<feature type="binding site" evidence="8">
    <location>
        <position position="268"/>
    </location>
    <ligand>
        <name>Zn(2+)</name>
        <dbReference type="ChEBI" id="CHEBI:29105"/>
        <label>2</label>
        <note>catalytic</note>
    </ligand>
</feature>
<evidence type="ECO:0000256" key="5">
    <source>
        <dbReference type="ARBA" id="ARBA00022833"/>
    </source>
</evidence>
<dbReference type="InterPro" id="IPR006026">
    <property type="entry name" value="Peptidase_Metallo"/>
</dbReference>
<feature type="binding site" evidence="8">
    <location>
        <position position="278"/>
    </location>
    <ligand>
        <name>Zn(2+)</name>
        <dbReference type="ChEBI" id="CHEBI:29105"/>
        <label>2</label>
        <note>catalytic</note>
    </ligand>
</feature>
<organism evidence="11 12">
    <name type="scientific">Linum tenue</name>
    <dbReference type="NCBI Taxonomy" id="586396"/>
    <lineage>
        <taxon>Eukaryota</taxon>
        <taxon>Viridiplantae</taxon>
        <taxon>Streptophyta</taxon>
        <taxon>Embryophyta</taxon>
        <taxon>Tracheophyta</taxon>
        <taxon>Spermatophyta</taxon>
        <taxon>Magnoliopsida</taxon>
        <taxon>eudicotyledons</taxon>
        <taxon>Gunneridae</taxon>
        <taxon>Pentapetalae</taxon>
        <taxon>rosids</taxon>
        <taxon>fabids</taxon>
        <taxon>Malpighiales</taxon>
        <taxon>Linaceae</taxon>
        <taxon>Linum</taxon>
    </lineage>
</organism>
<evidence type="ECO:0000256" key="6">
    <source>
        <dbReference type="ARBA" id="ARBA00023049"/>
    </source>
</evidence>
<feature type="signal peptide" evidence="9">
    <location>
        <begin position="1"/>
        <end position="30"/>
    </location>
</feature>
<dbReference type="Pfam" id="PF00413">
    <property type="entry name" value="Peptidase_M10"/>
    <property type="match status" value="1"/>
</dbReference>
<dbReference type="PANTHER" id="PTHR10201">
    <property type="entry name" value="MATRIX METALLOPROTEINASE"/>
    <property type="match status" value="1"/>
</dbReference>
<evidence type="ECO:0000259" key="10">
    <source>
        <dbReference type="SMART" id="SM00235"/>
    </source>
</evidence>
<comment type="cofactor">
    <cofactor evidence="8">
        <name>Zn(2+)</name>
        <dbReference type="ChEBI" id="CHEBI:29105"/>
    </cofactor>
    <text evidence="8">Binds 2 Zn(2+) ions per subunit.</text>
</comment>
<feature type="active site" evidence="7">
    <location>
        <position position="269"/>
    </location>
</feature>
<feature type="binding site" evidence="8">
    <location>
        <position position="249"/>
    </location>
    <ligand>
        <name>Ca(2+)</name>
        <dbReference type="ChEBI" id="CHEBI:29108"/>
        <label>1</label>
    </ligand>
</feature>
<proteinExistence type="inferred from homology"/>
<dbReference type="GO" id="GO:0030198">
    <property type="term" value="P:extracellular matrix organization"/>
    <property type="evidence" value="ECO:0007669"/>
    <property type="project" value="TreeGrafter"/>
</dbReference>
<evidence type="ECO:0000256" key="9">
    <source>
        <dbReference type="SAM" id="SignalP"/>
    </source>
</evidence>
<protein>
    <recommendedName>
        <fullName evidence="10">Peptidase metallopeptidase domain-containing protein</fullName>
    </recommendedName>
</protein>
<feature type="binding site" evidence="8">
    <location>
        <position position="227"/>
    </location>
    <ligand>
        <name>Ca(2+)</name>
        <dbReference type="ChEBI" id="CHEBI:29108"/>
        <label>3</label>
    </ligand>
</feature>
<dbReference type="GO" id="GO:0006508">
    <property type="term" value="P:proteolysis"/>
    <property type="evidence" value="ECO:0007669"/>
    <property type="project" value="UniProtKB-KW"/>
</dbReference>
<dbReference type="PRINTS" id="PR00138">
    <property type="entry name" value="MATRIXIN"/>
</dbReference>
<dbReference type="InterPro" id="IPR033739">
    <property type="entry name" value="M10A_MMP"/>
</dbReference>
<dbReference type="SUPFAM" id="SSF47090">
    <property type="entry name" value="PGBD-like"/>
    <property type="match status" value="1"/>
</dbReference>
<comment type="similarity">
    <text evidence="1">Belongs to the peptidase M10A family. Matrix metalloproteinases (MMPs) subfamily.</text>
</comment>
<dbReference type="InterPro" id="IPR021190">
    <property type="entry name" value="Pept_M10A"/>
</dbReference>
<feature type="binding site" evidence="8">
    <location>
        <position position="286"/>
    </location>
    <ligand>
        <name>Zn(2+)</name>
        <dbReference type="ChEBI" id="CHEBI:29105"/>
        <label>2</label>
        <note>catalytic</note>
    </ligand>
</feature>
<feature type="binding site" evidence="8">
    <location>
        <position position="221"/>
    </location>
    <ligand>
        <name>Zn(2+)</name>
        <dbReference type="ChEBI" id="CHEBI:29105"/>
        <label>1</label>
    </ligand>
</feature>
<dbReference type="GO" id="GO:0030574">
    <property type="term" value="P:collagen catabolic process"/>
    <property type="evidence" value="ECO:0007669"/>
    <property type="project" value="TreeGrafter"/>
</dbReference>
<keyword evidence="3 8" id="KW-0479">Metal-binding</keyword>
<dbReference type="SUPFAM" id="SSF55486">
    <property type="entry name" value="Metalloproteases ('zincins'), catalytic domain"/>
    <property type="match status" value="1"/>
</dbReference>
<dbReference type="InterPro" id="IPR002477">
    <property type="entry name" value="Peptidoglycan-bd-like"/>
</dbReference>
<gene>
    <name evidence="11" type="ORF">LITE_LOCUS17264</name>
</gene>
<accession>A0AAV0K5G7</accession>
<evidence type="ECO:0000256" key="7">
    <source>
        <dbReference type="PIRSR" id="PIRSR621190-1"/>
    </source>
</evidence>
<dbReference type="GO" id="GO:0031012">
    <property type="term" value="C:extracellular matrix"/>
    <property type="evidence" value="ECO:0007669"/>
    <property type="project" value="InterPro"/>
</dbReference>
<sequence length="316" mass="35747">MSTMTLLRVLATTFLLVSLVVINSPTFAVGHTNQISGNNPFGFVHQLKGARRGQSIEGLRDVKQYLQKFGYYLNDDNKDTYANVDQNDDDDEFDEFLEAAIKRYQRTYRIPVSGALDHATTSQMMIPRCGVSDHGVILALRRFGDDRFFPGKPKWNKNHLRYKFGPKSRPPAGLKEATIKAAVDKAFQSWKNVTNFTFEYVASRTAEAEVEISFYSRDHGDNPPFDGPNGTLAHAFAPRAGLIHYDADEKWSDDPSPMEVDLESLGLHEIGHALGLLHSYYYAAVMYPYFGPGQVKRELQRIEIEAIRDLYNLPSK</sequence>
<evidence type="ECO:0000256" key="4">
    <source>
        <dbReference type="ARBA" id="ARBA00022801"/>
    </source>
</evidence>
<dbReference type="PANTHER" id="PTHR10201:SF311">
    <property type="entry name" value="PEPTIDASE METALLOPEPTIDASE DOMAIN-CONTAINING PROTEIN"/>
    <property type="match status" value="1"/>
</dbReference>
<feature type="binding site" evidence="8">
    <location>
        <position position="234"/>
    </location>
    <ligand>
        <name>Zn(2+)</name>
        <dbReference type="ChEBI" id="CHEBI:29105"/>
        <label>1</label>
    </ligand>
</feature>
<evidence type="ECO:0000256" key="3">
    <source>
        <dbReference type="ARBA" id="ARBA00022723"/>
    </source>
</evidence>
<name>A0AAV0K5G7_9ROSI</name>
<comment type="caution">
    <text evidence="11">The sequence shown here is derived from an EMBL/GenBank/DDBJ whole genome shotgun (WGS) entry which is preliminary data.</text>
</comment>
<feature type="binding site" evidence="8">
    <location>
        <position position="226"/>
    </location>
    <ligand>
        <name>Ca(2+)</name>
        <dbReference type="ChEBI" id="CHEBI:29108"/>
        <label>3</label>
    </ligand>
</feature>
<evidence type="ECO:0000256" key="8">
    <source>
        <dbReference type="PIRSR" id="PIRSR621190-2"/>
    </source>
</evidence>
<feature type="binding site" evidence="8">
    <location>
        <position position="246"/>
    </location>
    <ligand>
        <name>Ca(2+)</name>
        <dbReference type="ChEBI" id="CHEBI:29108"/>
        <label>3</label>
    </ligand>
</feature>
<dbReference type="GO" id="GO:0004222">
    <property type="term" value="F:metalloendopeptidase activity"/>
    <property type="evidence" value="ECO:0007669"/>
    <property type="project" value="InterPro"/>
</dbReference>
<dbReference type="SMART" id="SM00235">
    <property type="entry name" value="ZnMc"/>
    <property type="match status" value="1"/>
</dbReference>
<feature type="chain" id="PRO_5043370386" description="Peptidase metallopeptidase domain-containing protein" evidence="9">
    <location>
        <begin position="31"/>
        <end position="316"/>
    </location>
</feature>
<feature type="domain" description="Peptidase metallopeptidase" evidence="10">
    <location>
        <begin position="151"/>
        <end position="313"/>
    </location>
</feature>
<evidence type="ECO:0000256" key="1">
    <source>
        <dbReference type="ARBA" id="ARBA00009614"/>
    </source>
</evidence>
<feature type="binding site" evidence="8">
    <location>
        <position position="244"/>
    </location>
    <ligand>
        <name>Zn(2+)</name>
        <dbReference type="ChEBI" id="CHEBI:29105"/>
        <label>1</label>
    </ligand>
</feature>
<dbReference type="InterPro" id="IPR001818">
    <property type="entry name" value="Pept_M10_metallopeptidase"/>
</dbReference>